<keyword evidence="5" id="KW-1185">Reference proteome</keyword>
<dbReference type="InterPro" id="IPR036249">
    <property type="entry name" value="Thioredoxin-like_sf"/>
</dbReference>
<accession>A0A4R5XGB7</accession>
<dbReference type="AlphaFoldDB" id="A0A4R5XGB7"/>
<dbReference type="PROSITE" id="PS50405">
    <property type="entry name" value="GST_CTER"/>
    <property type="match status" value="1"/>
</dbReference>
<dbReference type="InterPro" id="IPR004045">
    <property type="entry name" value="Glutathione_S-Trfase_N"/>
</dbReference>
<dbReference type="Proteomes" id="UP000294933">
    <property type="component" value="Unassembled WGS sequence"/>
</dbReference>
<dbReference type="SUPFAM" id="SSF52833">
    <property type="entry name" value="Thioredoxin-like"/>
    <property type="match status" value="1"/>
</dbReference>
<feature type="domain" description="GST N-terminal" evidence="2">
    <location>
        <begin position="3"/>
        <end position="89"/>
    </location>
</feature>
<organism evidence="4 5">
    <name type="scientific">Rickenella mellea</name>
    <dbReference type="NCBI Taxonomy" id="50990"/>
    <lineage>
        <taxon>Eukaryota</taxon>
        <taxon>Fungi</taxon>
        <taxon>Dikarya</taxon>
        <taxon>Basidiomycota</taxon>
        <taxon>Agaricomycotina</taxon>
        <taxon>Agaricomycetes</taxon>
        <taxon>Hymenochaetales</taxon>
        <taxon>Rickenellaceae</taxon>
        <taxon>Rickenella</taxon>
    </lineage>
</organism>
<gene>
    <name evidence="4" type="ORF">BD410DRAFT_780726</name>
</gene>
<dbReference type="PANTHER" id="PTHR44051:SF8">
    <property type="entry name" value="GLUTATHIONE S-TRANSFERASE GSTA"/>
    <property type="match status" value="1"/>
</dbReference>
<evidence type="ECO:0000259" key="2">
    <source>
        <dbReference type="PROSITE" id="PS50404"/>
    </source>
</evidence>
<dbReference type="EMBL" id="ML170156">
    <property type="protein sequence ID" value="TDL30183.1"/>
    <property type="molecule type" value="Genomic_DNA"/>
</dbReference>
<dbReference type="VEuPathDB" id="FungiDB:BD410DRAFT_780726"/>
<evidence type="ECO:0000313" key="4">
    <source>
        <dbReference type="EMBL" id="TDL30183.1"/>
    </source>
</evidence>
<dbReference type="PROSITE" id="PS50404">
    <property type="entry name" value="GST_NTER"/>
    <property type="match status" value="1"/>
</dbReference>
<protein>
    <recommendedName>
        <fullName evidence="6">Glutathione S-transferase</fullName>
    </recommendedName>
</protein>
<dbReference type="InterPro" id="IPR010987">
    <property type="entry name" value="Glutathione-S-Trfase_C-like"/>
</dbReference>
<dbReference type="PANTHER" id="PTHR44051">
    <property type="entry name" value="GLUTATHIONE S-TRANSFERASE-RELATED"/>
    <property type="match status" value="1"/>
</dbReference>
<proteinExistence type="inferred from homology"/>
<sequence length="245" mass="27470">MSGVYTLFHADAVGSVLTLAVLRVLDVKHNIVLLDYDSVTKKEDTPEYRQLISANPLAQFPTLVTPDGTVLTEGAATAFYLHDKHAIGTPWSTEHLSPSQLALYYRIMVFIPANIYPTITAIEFPERFIVVPKSSHVSEEAVCGWVEEKGQENRQTTFKLLEKLLDTVEKRTSAYALGTATPSLVDIYITLIAHYSPRPRYGWMEENCPKVMACARETLKDPVLQQVFEVENEFEVPVRGPVKAD</sequence>
<evidence type="ECO:0000259" key="3">
    <source>
        <dbReference type="PROSITE" id="PS50405"/>
    </source>
</evidence>
<dbReference type="STRING" id="50990.A0A4R5XGB7"/>
<dbReference type="Gene3D" id="1.20.1050.10">
    <property type="match status" value="1"/>
</dbReference>
<evidence type="ECO:0000256" key="1">
    <source>
        <dbReference type="ARBA" id="ARBA00007409"/>
    </source>
</evidence>
<reference evidence="4 5" key="1">
    <citation type="submission" date="2018-06" db="EMBL/GenBank/DDBJ databases">
        <title>A transcriptomic atlas of mushroom development highlights an independent origin of complex multicellularity.</title>
        <authorList>
            <consortium name="DOE Joint Genome Institute"/>
            <person name="Krizsan K."/>
            <person name="Almasi E."/>
            <person name="Merenyi Z."/>
            <person name="Sahu N."/>
            <person name="Viragh M."/>
            <person name="Koszo T."/>
            <person name="Mondo S."/>
            <person name="Kiss B."/>
            <person name="Balint B."/>
            <person name="Kues U."/>
            <person name="Barry K."/>
            <person name="Hegedus J.C."/>
            <person name="Henrissat B."/>
            <person name="Johnson J."/>
            <person name="Lipzen A."/>
            <person name="Ohm R."/>
            <person name="Nagy I."/>
            <person name="Pangilinan J."/>
            <person name="Yan J."/>
            <person name="Xiong Y."/>
            <person name="Grigoriev I.V."/>
            <person name="Hibbett D.S."/>
            <person name="Nagy L.G."/>
        </authorList>
    </citation>
    <scope>NUCLEOTIDE SEQUENCE [LARGE SCALE GENOMIC DNA]</scope>
    <source>
        <strain evidence="4 5">SZMC22713</strain>
    </source>
</reference>
<feature type="domain" description="GST C-terminal" evidence="3">
    <location>
        <begin position="97"/>
        <end position="238"/>
    </location>
</feature>
<name>A0A4R5XGB7_9AGAM</name>
<dbReference type="Gene3D" id="3.40.30.10">
    <property type="entry name" value="Glutaredoxin"/>
    <property type="match status" value="1"/>
</dbReference>
<evidence type="ECO:0000313" key="5">
    <source>
        <dbReference type="Proteomes" id="UP000294933"/>
    </source>
</evidence>
<comment type="similarity">
    <text evidence="1">Belongs to the GST superfamily.</text>
</comment>
<dbReference type="SUPFAM" id="SSF47616">
    <property type="entry name" value="GST C-terminal domain-like"/>
    <property type="match status" value="1"/>
</dbReference>
<dbReference type="InterPro" id="IPR036282">
    <property type="entry name" value="Glutathione-S-Trfase_C_sf"/>
</dbReference>
<evidence type="ECO:0008006" key="6">
    <source>
        <dbReference type="Google" id="ProtNLM"/>
    </source>
</evidence>
<dbReference type="OrthoDB" id="202840at2759"/>